<feature type="domain" description="Retrovirus-related Pol polyprotein from transposon TNT 1-94-like beta-barrel" evidence="4">
    <location>
        <begin position="153"/>
        <end position="221"/>
    </location>
</feature>
<comment type="caution">
    <text evidence="5">The sequence shown here is derived from an EMBL/GenBank/DDBJ whole genome shotgun (WGS) entry which is preliminary data.</text>
</comment>
<dbReference type="PANTHER" id="PTHR42648:SF28">
    <property type="entry name" value="TRANSPOSON-ENCODED PROTEIN WITH RIBONUCLEASE H-LIKE AND RETROVIRUS ZINC FINGER-LIKE DOMAINS"/>
    <property type="match status" value="1"/>
</dbReference>
<dbReference type="InterPro" id="IPR025724">
    <property type="entry name" value="GAG-pre-integrase_dom"/>
</dbReference>
<evidence type="ECO:0000259" key="3">
    <source>
        <dbReference type="Pfam" id="PF13976"/>
    </source>
</evidence>
<evidence type="ECO:0000313" key="5">
    <source>
        <dbReference type="EMBL" id="POS85028.1"/>
    </source>
</evidence>
<dbReference type="Proteomes" id="UP000237438">
    <property type="component" value="Unassembled WGS sequence"/>
</dbReference>
<dbReference type="InterPro" id="IPR039537">
    <property type="entry name" value="Retrotran_Ty1/copia-like"/>
</dbReference>
<dbReference type="GO" id="GO:0008233">
    <property type="term" value="F:peptidase activity"/>
    <property type="evidence" value="ECO:0007669"/>
    <property type="project" value="UniProtKB-KW"/>
</dbReference>
<gene>
    <name evidence="5" type="ORF">EPUL_005203</name>
</gene>
<dbReference type="GO" id="GO:0006508">
    <property type="term" value="P:proteolysis"/>
    <property type="evidence" value="ECO:0007669"/>
    <property type="project" value="UniProtKB-KW"/>
</dbReference>
<dbReference type="Gene3D" id="3.30.420.10">
    <property type="entry name" value="Ribonuclease H-like superfamily/Ribonuclease H"/>
    <property type="match status" value="1"/>
</dbReference>
<dbReference type="Pfam" id="PF13976">
    <property type="entry name" value="gag_pre-integrs"/>
    <property type="match status" value="1"/>
</dbReference>
<feature type="region of interest" description="Disordered" evidence="2">
    <location>
        <begin position="81"/>
        <end position="112"/>
    </location>
</feature>
<evidence type="ECO:0000259" key="4">
    <source>
        <dbReference type="Pfam" id="PF22936"/>
    </source>
</evidence>
<sequence length="364" mass="40952">MRCAEGASVRNHIGDIRAAHMELAEMGTIIEDHLLAIAILNLYPSPMIQMRRESKSEDVNIATQKICCNCKKPGHTMEDCYSKGGGKEGQGPRQISRRKREEAKIKKKNARKIEQDIQAAEDDAFHTSHMALVRTPKIESKNFTSYSWSHDLWIADSGASSHIANRREMFFNYTPSKGTLNVAGGLTANIEGTGVVYMRGMVNGKQNDFKLMNVLHVPTTRYWTLDGNMYHVNAKAYMFHFPMANSVSSPVVSWNEAHRRLGHLSLISLTKIFDNGLIEGIKISEHETRPKEFNCGSCTAAKAHREPFSKLAERRSSQFGELTHSDVLGSSNIKHTPDGNQYFVLFIDDYTRFITVKLIKDKAS</sequence>
<dbReference type="GO" id="GO:0003676">
    <property type="term" value="F:nucleic acid binding"/>
    <property type="evidence" value="ECO:0007669"/>
    <property type="project" value="InterPro"/>
</dbReference>
<dbReference type="OrthoDB" id="4345481at2759"/>
<proteinExistence type="predicted"/>
<dbReference type="InterPro" id="IPR054722">
    <property type="entry name" value="PolX-like_BBD"/>
</dbReference>
<dbReference type="EMBL" id="PEDP01000754">
    <property type="protein sequence ID" value="POS85028.1"/>
    <property type="molecule type" value="Genomic_DNA"/>
</dbReference>
<dbReference type="PANTHER" id="PTHR42648">
    <property type="entry name" value="TRANSPOSASE, PUTATIVE-RELATED"/>
    <property type="match status" value="1"/>
</dbReference>
<evidence type="ECO:0000256" key="1">
    <source>
        <dbReference type="ARBA" id="ARBA00022670"/>
    </source>
</evidence>
<evidence type="ECO:0000313" key="6">
    <source>
        <dbReference type="Proteomes" id="UP000237438"/>
    </source>
</evidence>
<accession>A0A2S4PSK9</accession>
<keyword evidence="6" id="KW-1185">Reference proteome</keyword>
<organism evidence="5 6">
    <name type="scientific">Erysiphe pulchra</name>
    <dbReference type="NCBI Taxonomy" id="225359"/>
    <lineage>
        <taxon>Eukaryota</taxon>
        <taxon>Fungi</taxon>
        <taxon>Dikarya</taxon>
        <taxon>Ascomycota</taxon>
        <taxon>Pezizomycotina</taxon>
        <taxon>Leotiomycetes</taxon>
        <taxon>Erysiphales</taxon>
        <taxon>Erysiphaceae</taxon>
        <taxon>Erysiphe</taxon>
    </lineage>
</organism>
<feature type="domain" description="GAG-pre-integrase" evidence="3">
    <location>
        <begin position="237"/>
        <end position="302"/>
    </location>
</feature>
<dbReference type="AlphaFoldDB" id="A0A2S4PSK9"/>
<name>A0A2S4PSK9_9PEZI</name>
<dbReference type="InterPro" id="IPR036397">
    <property type="entry name" value="RNaseH_sf"/>
</dbReference>
<protein>
    <submittedName>
        <fullName evidence="5">Uncharacterized protein</fullName>
    </submittedName>
</protein>
<reference evidence="5 6" key="1">
    <citation type="submission" date="2017-10" db="EMBL/GenBank/DDBJ databases">
        <title>Development of genomic resources for the powdery mildew, Erysiphe pulchra.</title>
        <authorList>
            <person name="Wadl P.A."/>
            <person name="Mack B.M."/>
            <person name="Moore G."/>
            <person name="Beltz S.B."/>
        </authorList>
    </citation>
    <scope>NUCLEOTIDE SEQUENCE [LARGE SCALE GENOMIC DNA]</scope>
    <source>
        <strain evidence="5">Cflorida</strain>
    </source>
</reference>
<keyword evidence="1" id="KW-0378">Hydrolase</keyword>
<dbReference type="STRING" id="225359.A0A2S4PSK9"/>
<evidence type="ECO:0000256" key="2">
    <source>
        <dbReference type="SAM" id="MobiDB-lite"/>
    </source>
</evidence>
<dbReference type="Pfam" id="PF22936">
    <property type="entry name" value="Pol_BBD"/>
    <property type="match status" value="1"/>
</dbReference>
<keyword evidence="1" id="KW-0645">Protease</keyword>
<feature type="non-terminal residue" evidence="5">
    <location>
        <position position="364"/>
    </location>
</feature>